<evidence type="ECO:0000256" key="2">
    <source>
        <dbReference type="ARBA" id="ARBA00022980"/>
    </source>
</evidence>
<evidence type="ECO:0000256" key="3">
    <source>
        <dbReference type="ARBA" id="ARBA00023274"/>
    </source>
</evidence>
<dbReference type="AlphaFoldDB" id="A0AAV1RQN6"/>
<comment type="caution">
    <text evidence="5">The sequence shown here is derived from an EMBL/GenBank/DDBJ whole genome shotgun (WGS) entry which is preliminary data.</text>
</comment>
<evidence type="ECO:0000313" key="6">
    <source>
        <dbReference type="Proteomes" id="UP001314170"/>
    </source>
</evidence>
<dbReference type="Proteomes" id="UP001314170">
    <property type="component" value="Unassembled WGS sequence"/>
</dbReference>
<name>A0AAV1RQN6_9ROSI</name>
<reference evidence="5 6" key="1">
    <citation type="submission" date="2024-01" db="EMBL/GenBank/DDBJ databases">
        <authorList>
            <person name="Waweru B."/>
        </authorList>
    </citation>
    <scope>NUCLEOTIDE SEQUENCE [LARGE SCALE GENOMIC DNA]</scope>
</reference>
<evidence type="ECO:0000256" key="4">
    <source>
        <dbReference type="SAM" id="MobiDB-lite"/>
    </source>
</evidence>
<organism evidence="5 6">
    <name type="scientific">Dovyalis caffra</name>
    <dbReference type="NCBI Taxonomy" id="77055"/>
    <lineage>
        <taxon>Eukaryota</taxon>
        <taxon>Viridiplantae</taxon>
        <taxon>Streptophyta</taxon>
        <taxon>Embryophyta</taxon>
        <taxon>Tracheophyta</taxon>
        <taxon>Spermatophyta</taxon>
        <taxon>Magnoliopsida</taxon>
        <taxon>eudicotyledons</taxon>
        <taxon>Gunneridae</taxon>
        <taxon>Pentapetalae</taxon>
        <taxon>rosids</taxon>
        <taxon>fabids</taxon>
        <taxon>Malpighiales</taxon>
        <taxon>Salicaceae</taxon>
        <taxon>Flacourtieae</taxon>
        <taxon>Dovyalis</taxon>
    </lineage>
</organism>
<dbReference type="InterPro" id="IPR001377">
    <property type="entry name" value="Ribosomal_eS6"/>
</dbReference>
<dbReference type="EMBL" id="CAWUPB010001108">
    <property type="protein sequence ID" value="CAK7337782.1"/>
    <property type="molecule type" value="Genomic_DNA"/>
</dbReference>
<comment type="similarity">
    <text evidence="1">Belongs to the eukaryotic ribosomal protein eS6 family.</text>
</comment>
<protein>
    <recommendedName>
        <fullName evidence="7">40S ribosomal protein S6</fullName>
    </recommendedName>
</protein>
<dbReference type="Gene3D" id="1.20.5.2650">
    <property type="match status" value="1"/>
</dbReference>
<keyword evidence="2" id="KW-0689">Ribosomal protein</keyword>
<gene>
    <name evidence="5" type="ORF">DCAF_LOCUS12820</name>
</gene>
<dbReference type="GO" id="GO:1990904">
    <property type="term" value="C:ribonucleoprotein complex"/>
    <property type="evidence" value="ECO:0007669"/>
    <property type="project" value="UniProtKB-KW"/>
</dbReference>
<dbReference type="GO" id="GO:0005840">
    <property type="term" value="C:ribosome"/>
    <property type="evidence" value="ECO:0007669"/>
    <property type="project" value="UniProtKB-KW"/>
</dbReference>
<sequence length="89" mass="10482">MRCVKERNKRKRPKDEDGICSPKLQRLVTPLRLQRKHGRISDKKKRITKSKAEAVKYQNLFATRLKEHRESLVKKRSRLSFALTPSIVA</sequence>
<dbReference type="PANTHER" id="PTHR11502">
    <property type="entry name" value="40S RIBOSOMAL PROTEIN S6"/>
    <property type="match status" value="1"/>
</dbReference>
<accession>A0AAV1RQN6</accession>
<keyword evidence="3" id="KW-0687">Ribonucleoprotein</keyword>
<evidence type="ECO:0000256" key="1">
    <source>
        <dbReference type="ARBA" id="ARBA00009312"/>
    </source>
</evidence>
<evidence type="ECO:0008006" key="7">
    <source>
        <dbReference type="Google" id="ProtNLM"/>
    </source>
</evidence>
<keyword evidence="6" id="KW-1185">Reference proteome</keyword>
<proteinExistence type="inferred from homology"/>
<evidence type="ECO:0000313" key="5">
    <source>
        <dbReference type="EMBL" id="CAK7337782.1"/>
    </source>
</evidence>
<dbReference type="GO" id="GO:0006412">
    <property type="term" value="P:translation"/>
    <property type="evidence" value="ECO:0007669"/>
    <property type="project" value="InterPro"/>
</dbReference>
<feature type="region of interest" description="Disordered" evidence="4">
    <location>
        <begin position="1"/>
        <end position="21"/>
    </location>
</feature>
<dbReference type="GO" id="GO:0003735">
    <property type="term" value="F:structural constituent of ribosome"/>
    <property type="evidence" value="ECO:0007669"/>
    <property type="project" value="InterPro"/>
</dbReference>